<evidence type="ECO:0008006" key="2">
    <source>
        <dbReference type="Google" id="ProtNLM"/>
    </source>
</evidence>
<dbReference type="AlphaFoldDB" id="A0A831LG72"/>
<accession>A0A831LG72</accession>
<dbReference type="Pfam" id="PF00132">
    <property type="entry name" value="Hexapep"/>
    <property type="match status" value="1"/>
</dbReference>
<reference evidence="1" key="1">
    <citation type="journal article" date="2020" name="mSystems">
        <title>Genome- and Community-Level Interaction Insights into Carbon Utilization and Element Cycling Functions of Hydrothermarchaeota in Hydrothermal Sediment.</title>
        <authorList>
            <person name="Zhou Z."/>
            <person name="Liu Y."/>
            <person name="Xu W."/>
            <person name="Pan J."/>
            <person name="Luo Z.H."/>
            <person name="Li M."/>
        </authorList>
    </citation>
    <scope>NUCLEOTIDE SEQUENCE [LARGE SCALE GENOMIC DNA]</scope>
    <source>
        <strain evidence="1">SpSt-1217</strain>
    </source>
</reference>
<organism evidence="1">
    <name type="scientific">Mariniphaga anaerophila</name>
    <dbReference type="NCBI Taxonomy" id="1484053"/>
    <lineage>
        <taxon>Bacteria</taxon>
        <taxon>Pseudomonadati</taxon>
        <taxon>Bacteroidota</taxon>
        <taxon>Bacteroidia</taxon>
        <taxon>Marinilabiliales</taxon>
        <taxon>Prolixibacteraceae</taxon>
        <taxon>Mariniphaga</taxon>
    </lineage>
</organism>
<dbReference type="Gene3D" id="2.160.10.10">
    <property type="entry name" value="Hexapeptide repeat proteins"/>
    <property type="match status" value="1"/>
</dbReference>
<evidence type="ECO:0000313" key="1">
    <source>
        <dbReference type="EMBL" id="HDR50742.1"/>
    </source>
</evidence>
<dbReference type="SUPFAM" id="SSF51161">
    <property type="entry name" value="Trimeric LpxA-like enzymes"/>
    <property type="match status" value="1"/>
</dbReference>
<dbReference type="InterPro" id="IPR051159">
    <property type="entry name" value="Hexapeptide_acetyltransf"/>
</dbReference>
<dbReference type="InterPro" id="IPR011004">
    <property type="entry name" value="Trimer_LpxA-like_sf"/>
</dbReference>
<protein>
    <recommendedName>
        <fullName evidence="2">Transferase hexapeptide (Six repeat-containing protein)</fullName>
    </recommendedName>
</protein>
<gene>
    <name evidence="1" type="ORF">ENN90_03850</name>
</gene>
<dbReference type="EMBL" id="DSDK01000217">
    <property type="protein sequence ID" value="HDR50742.1"/>
    <property type="molecule type" value="Genomic_DNA"/>
</dbReference>
<name>A0A831LG72_9BACT</name>
<dbReference type="PANTHER" id="PTHR23416">
    <property type="entry name" value="SIALIC ACID SYNTHASE-RELATED"/>
    <property type="match status" value="1"/>
</dbReference>
<dbReference type="InterPro" id="IPR001451">
    <property type="entry name" value="Hexapep"/>
</dbReference>
<proteinExistence type="predicted"/>
<dbReference type="PANTHER" id="PTHR23416:SF78">
    <property type="entry name" value="LIPOPOLYSACCHARIDE BIOSYNTHESIS O-ACETYL TRANSFERASE WBBJ-RELATED"/>
    <property type="match status" value="1"/>
</dbReference>
<sequence>MATSISGSVMSIAYPFSNQSDQRIKADAPINIGNKVWIGCSTTILKGTTIADGCIVGSNSFVNKVFNHTNCLIAGNPARIVKENVHWR</sequence>
<comment type="caution">
    <text evidence="1">The sequence shown here is derived from an EMBL/GenBank/DDBJ whole genome shotgun (WGS) entry which is preliminary data.</text>
</comment>
<dbReference type="Proteomes" id="UP000886047">
    <property type="component" value="Unassembled WGS sequence"/>
</dbReference>